<evidence type="ECO:0000313" key="4">
    <source>
        <dbReference type="Proteomes" id="UP000198675"/>
    </source>
</evidence>
<proteinExistence type="inferred from homology"/>
<dbReference type="Proteomes" id="UP000198675">
    <property type="component" value="Chromosome I"/>
</dbReference>
<dbReference type="InterPro" id="IPR026042">
    <property type="entry name" value="YjbJ"/>
</dbReference>
<evidence type="ECO:0000256" key="1">
    <source>
        <dbReference type="ARBA" id="ARBA00009129"/>
    </source>
</evidence>
<dbReference type="InterPro" id="IPR036629">
    <property type="entry name" value="YjbJ_sf"/>
</dbReference>
<sequence length="70" mass="7865">MSLPSTDALKGKWQQQVGAAKIAWGKLTEDELLKTEGQEQKLAGLIKERYALTRDEADKQVKSFLQKCKS</sequence>
<organism evidence="3 4">
    <name type="scientific">Pseudomonas sihuiensis</name>
    <dbReference type="NCBI Taxonomy" id="1274359"/>
    <lineage>
        <taxon>Bacteria</taxon>
        <taxon>Pseudomonadati</taxon>
        <taxon>Pseudomonadota</taxon>
        <taxon>Gammaproteobacteria</taxon>
        <taxon>Pseudomonadales</taxon>
        <taxon>Pseudomonadaceae</taxon>
        <taxon>Pseudomonas</taxon>
    </lineage>
</organism>
<dbReference type="Gene3D" id="1.10.1470.10">
    <property type="entry name" value="YjbJ"/>
    <property type="match status" value="1"/>
</dbReference>
<dbReference type="RefSeq" id="WP_013715900.1">
    <property type="nucleotide sequence ID" value="NZ_LT629797.1"/>
</dbReference>
<dbReference type="PANTHER" id="PTHR34977:SF1">
    <property type="entry name" value="UPF0337 PROTEIN YJBJ"/>
    <property type="match status" value="1"/>
</dbReference>
<name>A0A1H2LCH6_9PSED</name>
<gene>
    <name evidence="3" type="ORF">SAMN05216363_1138</name>
</gene>
<reference evidence="4" key="1">
    <citation type="submission" date="2016-10" db="EMBL/GenBank/DDBJ databases">
        <authorList>
            <person name="Varghese N."/>
            <person name="Submissions S."/>
        </authorList>
    </citation>
    <scope>NUCLEOTIDE SEQUENCE [LARGE SCALE GENOMIC DNA]</scope>
    <source>
        <strain evidence="4">KCTC 32246</strain>
    </source>
</reference>
<evidence type="ECO:0000259" key="2">
    <source>
        <dbReference type="Pfam" id="PF05532"/>
    </source>
</evidence>
<dbReference type="PANTHER" id="PTHR34977">
    <property type="entry name" value="UPF0337 PROTEIN YJBJ"/>
    <property type="match status" value="1"/>
</dbReference>
<dbReference type="EMBL" id="LT629797">
    <property type="protein sequence ID" value="SDU78629.1"/>
    <property type="molecule type" value="Genomic_DNA"/>
</dbReference>
<evidence type="ECO:0000313" key="3">
    <source>
        <dbReference type="EMBL" id="SDU78629.1"/>
    </source>
</evidence>
<dbReference type="AlphaFoldDB" id="A0A1H2LCH6"/>
<dbReference type="PIRSF" id="PIRSF039008">
    <property type="entry name" value="YjbJ"/>
    <property type="match status" value="1"/>
</dbReference>
<comment type="similarity">
    <text evidence="1">Belongs to the UPF0337 (CsbD) family.</text>
</comment>
<dbReference type="Pfam" id="PF05532">
    <property type="entry name" value="CsbD"/>
    <property type="match status" value="1"/>
</dbReference>
<feature type="domain" description="CsbD-like" evidence="2">
    <location>
        <begin position="7"/>
        <end position="58"/>
    </location>
</feature>
<keyword evidence="4" id="KW-1185">Reference proteome</keyword>
<accession>A0A1H2LCH6</accession>
<dbReference type="InterPro" id="IPR050423">
    <property type="entry name" value="UPF0337_stress_rsp"/>
</dbReference>
<protein>
    <submittedName>
        <fullName evidence="3">Uncharacterized conserved protein YjbJ, UPF0337 family</fullName>
    </submittedName>
</protein>
<dbReference type="InterPro" id="IPR008462">
    <property type="entry name" value="CsbD"/>
</dbReference>
<dbReference type="SUPFAM" id="SSF69047">
    <property type="entry name" value="Hypothetical protein YjbJ"/>
    <property type="match status" value="1"/>
</dbReference>